<evidence type="ECO:0000313" key="2">
    <source>
        <dbReference type="Proteomes" id="UP000184386"/>
    </source>
</evidence>
<evidence type="ECO:0000313" key="1">
    <source>
        <dbReference type="EMBL" id="SHL15055.1"/>
    </source>
</evidence>
<accession>A0A1M6YAL9</accession>
<reference evidence="1 2" key="1">
    <citation type="submission" date="2016-11" db="EMBL/GenBank/DDBJ databases">
        <authorList>
            <person name="Jaros S."/>
            <person name="Januszkiewicz K."/>
            <person name="Wedrychowicz H."/>
        </authorList>
    </citation>
    <scope>NUCLEOTIDE SEQUENCE [LARGE SCALE GENOMIC DNA]</scope>
    <source>
        <strain evidence="1 2">DSM 15929</strain>
    </source>
</reference>
<protein>
    <submittedName>
        <fullName evidence="1">Uncharacterized protein</fullName>
    </submittedName>
</protein>
<sequence length="51" mass="6148">MYHKNGKFVLTLTVIFAKIVERKRKKQKLYPTIPMNKLKVKNRFYGFLGLF</sequence>
<dbReference type="AlphaFoldDB" id="A0A1M6YAL9"/>
<name>A0A1M6YAL9_9FIRM</name>
<dbReference type="EMBL" id="FRAC01000024">
    <property type="protein sequence ID" value="SHL15055.1"/>
    <property type="molecule type" value="Genomic_DNA"/>
</dbReference>
<dbReference type="RefSeq" id="WP_170866706.1">
    <property type="nucleotide sequence ID" value="NZ_FRAC01000024.1"/>
</dbReference>
<gene>
    <name evidence="1" type="ORF">SAMN02745136_04218</name>
</gene>
<dbReference type="STRING" id="1121322.SAMN02745136_04218"/>
<organism evidence="1 2">
    <name type="scientific">Anaerocolumna jejuensis DSM 15929</name>
    <dbReference type="NCBI Taxonomy" id="1121322"/>
    <lineage>
        <taxon>Bacteria</taxon>
        <taxon>Bacillati</taxon>
        <taxon>Bacillota</taxon>
        <taxon>Clostridia</taxon>
        <taxon>Lachnospirales</taxon>
        <taxon>Lachnospiraceae</taxon>
        <taxon>Anaerocolumna</taxon>
    </lineage>
</organism>
<proteinExistence type="predicted"/>
<dbReference type="Proteomes" id="UP000184386">
    <property type="component" value="Unassembled WGS sequence"/>
</dbReference>
<keyword evidence="2" id="KW-1185">Reference proteome</keyword>